<proteinExistence type="predicted"/>
<accession>A0A8J9X269</accession>
<dbReference type="Gene3D" id="3.40.30.10">
    <property type="entry name" value="Glutaredoxin"/>
    <property type="match status" value="1"/>
</dbReference>
<dbReference type="AlphaFoldDB" id="A0A8J9X269"/>
<sequence length="124" mass="13776">MLLFKTLDGIRLLSGGYRRISKHVVRTFHLSASSVKWTEKSPCAKTYEVCNMNMFSNSAARVFVVKAKHSFLRNASVRCFASVGDKLPAVELHHGFPPKKHNLAEYAKNKSILLVGLPGAFTPT</sequence>
<gene>
    <name evidence="1" type="ORF">PTTT1_LOCUS15445</name>
</gene>
<name>A0A8J9X269_PHATR</name>
<organism evidence="1">
    <name type="scientific">Phaeodactylum tricornutum</name>
    <name type="common">Diatom</name>
    <dbReference type="NCBI Taxonomy" id="2850"/>
    <lineage>
        <taxon>Eukaryota</taxon>
        <taxon>Sar</taxon>
        <taxon>Stramenopiles</taxon>
        <taxon>Ochrophyta</taxon>
        <taxon>Bacillariophyta</taxon>
        <taxon>Bacillariophyceae</taxon>
        <taxon>Bacillariophycidae</taxon>
        <taxon>Naviculales</taxon>
        <taxon>Phaeodactylaceae</taxon>
        <taxon>Phaeodactylum</taxon>
    </lineage>
</organism>
<dbReference type="Proteomes" id="UP000836788">
    <property type="component" value="Chromosome 14"/>
</dbReference>
<evidence type="ECO:0000313" key="1">
    <source>
        <dbReference type="EMBL" id="CAG9281110.1"/>
    </source>
</evidence>
<reference evidence="1" key="1">
    <citation type="submission" date="2022-02" db="EMBL/GenBank/DDBJ databases">
        <authorList>
            <person name="Giguere J D."/>
        </authorList>
    </citation>
    <scope>NUCLEOTIDE SEQUENCE</scope>
    <source>
        <strain evidence="1">CCAP 1055/1</strain>
    </source>
</reference>
<dbReference type="EMBL" id="OU594955">
    <property type="protein sequence ID" value="CAG9281110.1"/>
    <property type="molecule type" value="Genomic_DNA"/>
</dbReference>
<protein>
    <submittedName>
        <fullName evidence="1">Uncharacterized protein</fullName>
    </submittedName>
</protein>